<dbReference type="InterPro" id="IPR056121">
    <property type="entry name" value="DUF7704"/>
</dbReference>
<keyword evidence="1" id="KW-0812">Transmembrane</keyword>
<evidence type="ECO:0000259" key="2">
    <source>
        <dbReference type="Pfam" id="PF24803"/>
    </source>
</evidence>
<sequence>MTGLLASTSRHDPTPLETLACLYFSNMLWLVAMLTVVVFWFSSEIKVIKGYVLVSALSDFTPWAGITYALKLEAGAWDAANWSYVTPDLRAQILVPVATFSIKLGYLLGLFGQDRAPQKKTI</sequence>
<dbReference type="AlphaFoldDB" id="A0A0D2E2W7"/>
<dbReference type="Proteomes" id="UP000054342">
    <property type="component" value="Unassembled WGS sequence"/>
</dbReference>
<dbReference type="EMBL" id="KN847323">
    <property type="protein sequence ID" value="KIW49075.1"/>
    <property type="molecule type" value="Genomic_DNA"/>
</dbReference>
<dbReference type="HOGENOM" id="CLU_2026769_0_0_1"/>
<dbReference type="GeneID" id="25332697"/>
<dbReference type="RefSeq" id="XP_013309659.1">
    <property type="nucleotide sequence ID" value="XM_013454205.1"/>
</dbReference>
<gene>
    <name evidence="3" type="ORF">PV05_10789</name>
</gene>
<name>A0A0D2E2W7_9EURO</name>
<keyword evidence="4" id="KW-1185">Reference proteome</keyword>
<feature type="transmembrane region" description="Helical" evidence="1">
    <location>
        <begin position="90"/>
        <end position="111"/>
    </location>
</feature>
<evidence type="ECO:0000256" key="1">
    <source>
        <dbReference type="SAM" id="Phobius"/>
    </source>
</evidence>
<dbReference type="OrthoDB" id="2937326at2759"/>
<evidence type="ECO:0000313" key="4">
    <source>
        <dbReference type="Proteomes" id="UP000054342"/>
    </source>
</evidence>
<evidence type="ECO:0000313" key="3">
    <source>
        <dbReference type="EMBL" id="KIW49075.1"/>
    </source>
</evidence>
<proteinExistence type="predicted"/>
<dbReference type="Pfam" id="PF24803">
    <property type="entry name" value="DUF7704"/>
    <property type="match status" value="1"/>
</dbReference>
<protein>
    <recommendedName>
        <fullName evidence="2">DUF7704 domain-containing protein</fullName>
    </recommendedName>
</protein>
<feature type="transmembrane region" description="Helical" evidence="1">
    <location>
        <begin position="50"/>
        <end position="70"/>
    </location>
</feature>
<feature type="transmembrane region" description="Helical" evidence="1">
    <location>
        <begin position="20"/>
        <end position="41"/>
    </location>
</feature>
<organism evidence="3 4">
    <name type="scientific">Exophiala xenobiotica</name>
    <dbReference type="NCBI Taxonomy" id="348802"/>
    <lineage>
        <taxon>Eukaryota</taxon>
        <taxon>Fungi</taxon>
        <taxon>Dikarya</taxon>
        <taxon>Ascomycota</taxon>
        <taxon>Pezizomycotina</taxon>
        <taxon>Eurotiomycetes</taxon>
        <taxon>Chaetothyriomycetidae</taxon>
        <taxon>Chaetothyriales</taxon>
        <taxon>Herpotrichiellaceae</taxon>
        <taxon>Exophiala</taxon>
    </lineage>
</organism>
<reference evidence="3 4" key="1">
    <citation type="submission" date="2015-01" db="EMBL/GenBank/DDBJ databases">
        <title>The Genome Sequence of Exophiala xenobiotica CBS118157.</title>
        <authorList>
            <consortium name="The Broad Institute Genomics Platform"/>
            <person name="Cuomo C."/>
            <person name="de Hoog S."/>
            <person name="Gorbushina A."/>
            <person name="Stielow B."/>
            <person name="Teixiera M."/>
            <person name="Abouelleil A."/>
            <person name="Chapman S.B."/>
            <person name="Priest M."/>
            <person name="Young S.K."/>
            <person name="Wortman J."/>
            <person name="Nusbaum C."/>
            <person name="Birren B."/>
        </authorList>
    </citation>
    <scope>NUCLEOTIDE SEQUENCE [LARGE SCALE GENOMIC DNA]</scope>
    <source>
        <strain evidence="3 4">CBS 118157</strain>
    </source>
</reference>
<accession>A0A0D2E2W7</accession>
<keyword evidence="1" id="KW-1133">Transmembrane helix</keyword>
<feature type="domain" description="DUF7704" evidence="2">
    <location>
        <begin position="16"/>
        <end position="113"/>
    </location>
</feature>
<keyword evidence="1" id="KW-0472">Membrane</keyword>